<comment type="similarity">
    <text evidence="1 10">Belongs to the amidase family. GatA subfamily.</text>
</comment>
<evidence type="ECO:0000313" key="13">
    <source>
        <dbReference type="Proteomes" id="UP000681356"/>
    </source>
</evidence>
<comment type="caution">
    <text evidence="12">The sequence shown here is derived from an EMBL/GenBank/DDBJ whole genome shotgun (WGS) entry which is preliminary data.</text>
</comment>
<organism evidence="12 13">
    <name type="scientific">Thetidibacter halocola</name>
    <dbReference type="NCBI Taxonomy" id="2827239"/>
    <lineage>
        <taxon>Bacteria</taxon>
        <taxon>Pseudomonadati</taxon>
        <taxon>Pseudomonadota</taxon>
        <taxon>Alphaproteobacteria</taxon>
        <taxon>Rhodobacterales</taxon>
        <taxon>Roseobacteraceae</taxon>
        <taxon>Thetidibacter</taxon>
    </lineage>
</organism>
<dbReference type="HAMAP" id="MF_00120">
    <property type="entry name" value="GatA"/>
    <property type="match status" value="1"/>
</dbReference>
<dbReference type="PANTHER" id="PTHR11895">
    <property type="entry name" value="TRANSAMIDASE"/>
    <property type="match status" value="1"/>
</dbReference>
<keyword evidence="5 10" id="KW-0436">Ligase</keyword>
<evidence type="ECO:0000256" key="7">
    <source>
        <dbReference type="ARBA" id="ARBA00022840"/>
    </source>
</evidence>
<dbReference type="NCBIfam" id="TIGR00132">
    <property type="entry name" value="gatA"/>
    <property type="match status" value="1"/>
</dbReference>
<evidence type="ECO:0000256" key="9">
    <source>
        <dbReference type="ARBA" id="ARBA00047407"/>
    </source>
</evidence>
<dbReference type="Proteomes" id="UP000681356">
    <property type="component" value="Unassembled WGS sequence"/>
</dbReference>
<dbReference type="InterPro" id="IPR036928">
    <property type="entry name" value="AS_sf"/>
</dbReference>
<dbReference type="SUPFAM" id="SSF75304">
    <property type="entry name" value="Amidase signature (AS) enzymes"/>
    <property type="match status" value="1"/>
</dbReference>
<evidence type="ECO:0000256" key="5">
    <source>
        <dbReference type="ARBA" id="ARBA00022598"/>
    </source>
</evidence>
<keyword evidence="8 10" id="KW-0648">Protein biosynthesis</keyword>
<gene>
    <name evidence="10 12" type="primary">gatA</name>
    <name evidence="12" type="ORF">KB874_13930</name>
</gene>
<dbReference type="AlphaFoldDB" id="A0A8J7WH20"/>
<evidence type="ECO:0000256" key="10">
    <source>
        <dbReference type="HAMAP-Rule" id="MF_00120"/>
    </source>
</evidence>
<comment type="function">
    <text evidence="10">Allows the formation of correctly charged Gln-tRNA(Gln) through the transamidation of misacylated Glu-tRNA(Gln) in organisms which lack glutaminyl-tRNA synthetase. The reaction takes place in the presence of glutamine and ATP through an activated gamma-phospho-Glu-tRNA(Gln).</text>
</comment>
<dbReference type="GO" id="GO:0050567">
    <property type="term" value="F:glutaminyl-tRNA synthase (glutamine-hydrolyzing) activity"/>
    <property type="evidence" value="ECO:0007669"/>
    <property type="project" value="UniProtKB-UniRule"/>
</dbReference>
<dbReference type="InterPro" id="IPR023631">
    <property type="entry name" value="Amidase_dom"/>
</dbReference>
<dbReference type="GO" id="GO:0005524">
    <property type="term" value="F:ATP binding"/>
    <property type="evidence" value="ECO:0007669"/>
    <property type="project" value="UniProtKB-KW"/>
</dbReference>
<comment type="catalytic activity">
    <reaction evidence="9 10">
        <text>L-glutamyl-tRNA(Gln) + L-glutamine + ATP + H2O = L-glutaminyl-tRNA(Gln) + L-glutamate + ADP + phosphate + H(+)</text>
        <dbReference type="Rhea" id="RHEA:17521"/>
        <dbReference type="Rhea" id="RHEA-COMP:9681"/>
        <dbReference type="Rhea" id="RHEA-COMP:9684"/>
        <dbReference type="ChEBI" id="CHEBI:15377"/>
        <dbReference type="ChEBI" id="CHEBI:15378"/>
        <dbReference type="ChEBI" id="CHEBI:29985"/>
        <dbReference type="ChEBI" id="CHEBI:30616"/>
        <dbReference type="ChEBI" id="CHEBI:43474"/>
        <dbReference type="ChEBI" id="CHEBI:58359"/>
        <dbReference type="ChEBI" id="CHEBI:78520"/>
        <dbReference type="ChEBI" id="CHEBI:78521"/>
        <dbReference type="ChEBI" id="CHEBI:456216"/>
        <dbReference type="EC" id="6.3.5.7"/>
    </reaction>
</comment>
<dbReference type="PROSITE" id="PS00571">
    <property type="entry name" value="AMIDASES"/>
    <property type="match status" value="1"/>
</dbReference>
<reference evidence="12" key="1">
    <citation type="submission" date="2021-04" db="EMBL/GenBank/DDBJ databases">
        <authorList>
            <person name="Yoon J."/>
        </authorList>
    </citation>
    <scope>NUCLEOTIDE SEQUENCE</scope>
    <source>
        <strain evidence="12">KMU-90</strain>
    </source>
</reference>
<feature type="active site" description="Charge relay system" evidence="10">
    <location>
        <position position="158"/>
    </location>
</feature>
<dbReference type="GO" id="GO:0006412">
    <property type="term" value="P:translation"/>
    <property type="evidence" value="ECO:0007669"/>
    <property type="project" value="UniProtKB-UniRule"/>
</dbReference>
<proteinExistence type="inferred from homology"/>
<sequence>MSDLTKMKIAEARDALRAGDVTSVALTEACLSAIEGAGALNAFVHHTPEIALDQARAADARIKAGDAPAMCGIPLGIKDLFCTKGVPSQAASNILKGFKPEYESTVSQQLFDAGAVMLGKLNMDEFAMGSSNETSCYGNAVNPWRAGNDDTALTPGGSSGGSAAAVAADLCLGATGTDTGGSIRQPAAFVGITGIKPTYGRCSRWGIVAFASSLDQAGPMTKDVRDAAIMLQAMCGHDPKDSTSADLAVPDFEGMLTGDIRGKTIGIPREYHMDGMPDEIEALWGSGRQMLQDAGARIVDISLPHTKYALPAYYVIAPAEASSNLARYDGVRYGHRAKLAQGDGITEMYEKTRAEGFGAEVKRRVMVGTYVLSAGFYDAYYNRARKVRTLIKKDFEDVFAQGVDAILTPATPSAAFPLGQEVSDPVQMYLNDVFTVTVNLAGLPGIAVPAGVDGHGLPLGLQLIGRPWEEGDLLNTAYALEQAAGFVAKPAKWW</sequence>
<evidence type="ECO:0000256" key="8">
    <source>
        <dbReference type="ARBA" id="ARBA00022917"/>
    </source>
</evidence>
<dbReference type="EC" id="6.3.5.7" evidence="3 10"/>
<keyword evidence="7 10" id="KW-0067">ATP-binding</keyword>
<feature type="active site" description="Charge relay system" evidence="10">
    <location>
        <position position="78"/>
    </location>
</feature>
<dbReference type="GO" id="GO:0030956">
    <property type="term" value="C:glutamyl-tRNA(Gln) amidotransferase complex"/>
    <property type="evidence" value="ECO:0007669"/>
    <property type="project" value="InterPro"/>
</dbReference>
<dbReference type="Gene3D" id="3.90.1300.10">
    <property type="entry name" value="Amidase signature (AS) domain"/>
    <property type="match status" value="1"/>
</dbReference>
<evidence type="ECO:0000256" key="2">
    <source>
        <dbReference type="ARBA" id="ARBA00011123"/>
    </source>
</evidence>
<feature type="domain" description="Amidase" evidence="11">
    <location>
        <begin position="26"/>
        <end position="474"/>
    </location>
</feature>
<keyword evidence="6 10" id="KW-0547">Nucleotide-binding</keyword>
<evidence type="ECO:0000259" key="11">
    <source>
        <dbReference type="Pfam" id="PF01425"/>
    </source>
</evidence>
<protein>
    <recommendedName>
        <fullName evidence="4 10">Glutamyl-tRNA(Gln) amidotransferase subunit A</fullName>
        <shortName evidence="10">Glu-ADT subunit A</shortName>
        <ecNumber evidence="3 10">6.3.5.7</ecNumber>
    </recommendedName>
</protein>
<accession>A0A8J7WH20</accession>
<dbReference type="Pfam" id="PF01425">
    <property type="entry name" value="Amidase"/>
    <property type="match status" value="1"/>
</dbReference>
<evidence type="ECO:0000256" key="6">
    <source>
        <dbReference type="ARBA" id="ARBA00022741"/>
    </source>
</evidence>
<evidence type="ECO:0000313" key="12">
    <source>
        <dbReference type="EMBL" id="MBS0125186.1"/>
    </source>
</evidence>
<dbReference type="RefSeq" id="WP_212537144.1">
    <property type="nucleotide sequence ID" value="NZ_JAGTUU010000005.1"/>
</dbReference>
<evidence type="ECO:0000256" key="3">
    <source>
        <dbReference type="ARBA" id="ARBA00012739"/>
    </source>
</evidence>
<feature type="active site" description="Acyl-ester intermediate" evidence="10">
    <location>
        <position position="182"/>
    </location>
</feature>
<dbReference type="PANTHER" id="PTHR11895:SF151">
    <property type="entry name" value="GLUTAMYL-TRNA(GLN) AMIDOTRANSFERASE SUBUNIT A"/>
    <property type="match status" value="1"/>
</dbReference>
<evidence type="ECO:0000256" key="4">
    <source>
        <dbReference type="ARBA" id="ARBA00014428"/>
    </source>
</evidence>
<dbReference type="InterPro" id="IPR020556">
    <property type="entry name" value="Amidase_CS"/>
</dbReference>
<dbReference type="EMBL" id="JAGTUU010000005">
    <property type="protein sequence ID" value="MBS0125186.1"/>
    <property type="molecule type" value="Genomic_DNA"/>
</dbReference>
<comment type="subunit">
    <text evidence="2 10">Heterotrimer of A, B and C subunits.</text>
</comment>
<name>A0A8J7WH20_9RHOB</name>
<keyword evidence="13" id="KW-1185">Reference proteome</keyword>
<dbReference type="InterPro" id="IPR004412">
    <property type="entry name" value="GatA"/>
</dbReference>
<dbReference type="InterPro" id="IPR000120">
    <property type="entry name" value="Amidase"/>
</dbReference>
<evidence type="ECO:0000256" key="1">
    <source>
        <dbReference type="ARBA" id="ARBA00008069"/>
    </source>
</evidence>